<gene>
    <name evidence="10" type="ORF">AYY17_00675</name>
</gene>
<dbReference type="GO" id="GO:0055085">
    <property type="term" value="P:transmembrane transport"/>
    <property type="evidence" value="ECO:0007669"/>
    <property type="project" value="UniProtKB-ARBA"/>
</dbReference>
<dbReference type="AlphaFoldDB" id="A0A1B8HQ15"/>
<comment type="caution">
    <text evidence="10">The sequence shown here is derived from an EMBL/GenBank/DDBJ whole genome shotgun (WGS) entry which is preliminary data.</text>
</comment>
<dbReference type="InterPro" id="IPR050555">
    <property type="entry name" value="Bact_Solute-Bind_Prot2"/>
</dbReference>
<dbReference type="PROSITE" id="PS51257">
    <property type="entry name" value="PROKAR_LIPOPROTEIN"/>
    <property type="match status" value="1"/>
</dbReference>
<dbReference type="EMBL" id="LZEX01000001">
    <property type="protein sequence ID" value="OBU11304.1"/>
    <property type="molecule type" value="Genomic_DNA"/>
</dbReference>
<dbReference type="InterPro" id="IPR030159">
    <property type="entry name" value="LsrB"/>
</dbReference>
<evidence type="ECO:0000256" key="6">
    <source>
        <dbReference type="ARBA" id="ARBA00022764"/>
    </source>
</evidence>
<evidence type="ECO:0000256" key="8">
    <source>
        <dbReference type="SAM" id="SignalP"/>
    </source>
</evidence>
<name>A0A1B8HQ15_9GAMM</name>
<evidence type="ECO:0000256" key="3">
    <source>
        <dbReference type="ARBA" id="ARBA00011262"/>
    </source>
</evidence>
<dbReference type="Proteomes" id="UP000092247">
    <property type="component" value="Unassembled WGS sequence"/>
</dbReference>
<dbReference type="GO" id="GO:0030246">
    <property type="term" value="F:carbohydrate binding"/>
    <property type="evidence" value="ECO:0007669"/>
    <property type="project" value="TreeGrafter"/>
</dbReference>
<evidence type="ECO:0000256" key="1">
    <source>
        <dbReference type="ARBA" id="ARBA00004418"/>
    </source>
</evidence>
<accession>A0A1B8HQ15</accession>
<comment type="function">
    <text evidence="7">Part of the ABC transporter complex LsrABCD involved in autoinducer 2 (AI-2) import. Binds AI-2 and delivers it to the LsrC and LsrD permeases.</text>
</comment>
<keyword evidence="6" id="KW-0574">Periplasm</keyword>
<dbReference type="CDD" id="cd20003">
    <property type="entry name" value="PBP1_LsrB_Quorum_Sensing"/>
    <property type="match status" value="1"/>
</dbReference>
<dbReference type="Gene3D" id="3.40.50.2300">
    <property type="match status" value="2"/>
</dbReference>
<keyword evidence="5 8" id="KW-0732">Signal</keyword>
<feature type="signal peptide" evidence="8">
    <location>
        <begin position="1"/>
        <end position="28"/>
    </location>
</feature>
<feature type="domain" description="Periplasmic binding protein" evidence="9">
    <location>
        <begin position="32"/>
        <end position="287"/>
    </location>
</feature>
<dbReference type="GO" id="GO:0030288">
    <property type="term" value="C:outer membrane-bounded periplasmic space"/>
    <property type="evidence" value="ECO:0007669"/>
    <property type="project" value="TreeGrafter"/>
</dbReference>
<dbReference type="SUPFAM" id="SSF53822">
    <property type="entry name" value="Periplasmic binding protein-like I"/>
    <property type="match status" value="1"/>
</dbReference>
<proteinExistence type="inferred from homology"/>
<protein>
    <recommendedName>
        <fullName evidence="4">Autoinducer 2-binding protein LsrB</fullName>
    </recommendedName>
</protein>
<evidence type="ECO:0000256" key="4">
    <source>
        <dbReference type="ARBA" id="ARBA00014452"/>
    </source>
</evidence>
<organism evidence="10 11">
    <name type="scientific">Morganella psychrotolerans</name>
    <dbReference type="NCBI Taxonomy" id="368603"/>
    <lineage>
        <taxon>Bacteria</taxon>
        <taxon>Pseudomonadati</taxon>
        <taxon>Pseudomonadota</taxon>
        <taxon>Gammaproteobacteria</taxon>
        <taxon>Enterobacterales</taxon>
        <taxon>Morganellaceae</taxon>
        <taxon>Morganella</taxon>
    </lineage>
</organism>
<dbReference type="NCBIfam" id="NF011937">
    <property type="entry name" value="PRK15408.1"/>
    <property type="match status" value="1"/>
</dbReference>
<evidence type="ECO:0000256" key="2">
    <source>
        <dbReference type="ARBA" id="ARBA00007639"/>
    </source>
</evidence>
<dbReference type="InterPro" id="IPR028082">
    <property type="entry name" value="Peripla_BP_I"/>
</dbReference>
<evidence type="ECO:0000313" key="11">
    <source>
        <dbReference type="Proteomes" id="UP000092247"/>
    </source>
</evidence>
<sequence>MEKTMKPIMKKLALATALSLACVSWANAAQKVAFIPKLVGVGFFTSGGQGAVEAGKKLGIDVTYDGPTEPSVSGQVQLINNFVNRGYDAVIVSAVSPDGLCPALKRAMQRGVKVLTWDSDTNPECRSIYIDQGTPKQLGGILVDMAADQVKKEKAKVAFFYSSPTVTDQNQWVKEAKAKIAAEHPGWEVVTTQYGYNDATKSLQTAEGIMNAWSDLDVIIAPDANALPAAAQAKENLKRNNVAVVGFSTPNVMRPYVERGTVDQFALWDVVKQGEISVAVADALMKKGELNVGDKIMVDGVGEVEVSPNSIQGYDYEAKGNGVVVLPERVIFTKKNINNYNF</sequence>
<comment type="similarity">
    <text evidence="2">Belongs to the bacterial solute-binding protein 2 family.</text>
</comment>
<feature type="chain" id="PRO_5008609929" description="Autoinducer 2-binding protein LsrB" evidence="8">
    <location>
        <begin position="29"/>
        <end position="342"/>
    </location>
</feature>
<evidence type="ECO:0000256" key="5">
    <source>
        <dbReference type="ARBA" id="ARBA00022729"/>
    </source>
</evidence>
<reference evidence="10 11" key="1">
    <citation type="submission" date="2016-06" db="EMBL/GenBank/DDBJ databases">
        <authorList>
            <person name="Kjaerup R.B."/>
            <person name="Dalgaard T.S."/>
            <person name="Juul-Madsen H.R."/>
        </authorList>
    </citation>
    <scope>NUCLEOTIDE SEQUENCE [LARGE SCALE GENOMIC DNA]</scope>
    <source>
        <strain evidence="10 11">GCSL-Mp3</strain>
    </source>
</reference>
<evidence type="ECO:0000313" key="10">
    <source>
        <dbReference type="EMBL" id="OBU11304.1"/>
    </source>
</evidence>
<comment type="subcellular location">
    <subcellularLocation>
        <location evidence="1">Periplasm</location>
    </subcellularLocation>
</comment>
<dbReference type="InterPro" id="IPR025997">
    <property type="entry name" value="SBP_2_dom"/>
</dbReference>
<dbReference type="PANTHER" id="PTHR30036">
    <property type="entry name" value="D-XYLOSE-BINDING PERIPLASMIC PROTEIN"/>
    <property type="match status" value="1"/>
</dbReference>
<evidence type="ECO:0000256" key="7">
    <source>
        <dbReference type="ARBA" id="ARBA00025060"/>
    </source>
</evidence>
<dbReference type="PANTHER" id="PTHR30036:SF7">
    <property type="entry name" value="ABC TRANSPORTER PERIPLASMIC-BINDING PROTEIN YPHF"/>
    <property type="match status" value="1"/>
</dbReference>
<evidence type="ECO:0000259" key="9">
    <source>
        <dbReference type="Pfam" id="PF13407"/>
    </source>
</evidence>
<comment type="subunit">
    <text evidence="3">The complex is composed of two ATP-binding proteins (LsrA), two transmembrane proteins (LsrC and LsrD) and a solute-binding protein (LsrB).</text>
</comment>
<dbReference type="STRING" id="368603.AYY16_04490"/>
<dbReference type="Pfam" id="PF13407">
    <property type="entry name" value="Peripla_BP_4"/>
    <property type="match status" value="1"/>
</dbReference>
<dbReference type="GO" id="GO:0043190">
    <property type="term" value="C:ATP-binding cassette (ABC) transporter complex"/>
    <property type="evidence" value="ECO:0007669"/>
    <property type="project" value="InterPro"/>
</dbReference>